<dbReference type="EMBL" id="JABXBU010000001">
    <property type="protein sequence ID" value="KAF8797117.1"/>
    <property type="molecule type" value="Genomic_DNA"/>
</dbReference>
<gene>
    <name evidence="2" type="ORF">HNY73_001421</name>
</gene>
<organism evidence="2 3">
    <name type="scientific">Argiope bruennichi</name>
    <name type="common">Wasp spider</name>
    <name type="synonym">Aranea bruennichi</name>
    <dbReference type="NCBI Taxonomy" id="94029"/>
    <lineage>
        <taxon>Eukaryota</taxon>
        <taxon>Metazoa</taxon>
        <taxon>Ecdysozoa</taxon>
        <taxon>Arthropoda</taxon>
        <taxon>Chelicerata</taxon>
        <taxon>Arachnida</taxon>
        <taxon>Araneae</taxon>
        <taxon>Araneomorphae</taxon>
        <taxon>Entelegynae</taxon>
        <taxon>Araneoidea</taxon>
        <taxon>Araneidae</taxon>
        <taxon>Argiope</taxon>
    </lineage>
</organism>
<name>A0A8T0G179_ARGBR</name>
<evidence type="ECO:0000259" key="1">
    <source>
        <dbReference type="Pfam" id="PF18701"/>
    </source>
</evidence>
<reference evidence="2" key="2">
    <citation type="submission" date="2020-06" db="EMBL/GenBank/DDBJ databases">
        <authorList>
            <person name="Sheffer M."/>
        </authorList>
    </citation>
    <scope>NUCLEOTIDE SEQUENCE</scope>
</reference>
<comment type="caution">
    <text evidence="2">The sequence shown here is derived from an EMBL/GenBank/DDBJ whole genome shotgun (WGS) entry which is preliminary data.</text>
</comment>
<dbReference type="PANTHER" id="PTHR47331">
    <property type="entry name" value="PHD-TYPE DOMAIN-CONTAINING PROTEIN"/>
    <property type="match status" value="1"/>
</dbReference>
<evidence type="ECO:0000313" key="2">
    <source>
        <dbReference type="EMBL" id="KAF8797117.1"/>
    </source>
</evidence>
<dbReference type="AlphaFoldDB" id="A0A8T0G179"/>
<sequence length="115" mass="13139">MAPTKSMTVRQTSHAWKSLLQLKHQFWSRWTRDVLHHLQARRKWHQYRPPLSIGDLILIQADNMPPLSWPLARILEIIPGTDGIPRVALLRTPSGPAKRAIHCTTGADMPRPGGW</sequence>
<keyword evidence="3" id="KW-1185">Reference proteome</keyword>
<feature type="domain" description="DUF5641" evidence="1">
    <location>
        <begin position="15"/>
        <end position="102"/>
    </location>
</feature>
<dbReference type="InterPro" id="IPR040676">
    <property type="entry name" value="DUF5641"/>
</dbReference>
<dbReference type="Proteomes" id="UP000807504">
    <property type="component" value="Unassembled WGS sequence"/>
</dbReference>
<reference evidence="2" key="1">
    <citation type="journal article" date="2020" name="bioRxiv">
        <title>Chromosome-level reference genome of the European wasp spider Argiope bruennichi: a resource for studies on range expansion and evolutionary adaptation.</title>
        <authorList>
            <person name="Sheffer M.M."/>
            <person name="Hoppe A."/>
            <person name="Krehenwinkel H."/>
            <person name="Uhl G."/>
            <person name="Kuss A.W."/>
            <person name="Jensen L."/>
            <person name="Jensen C."/>
            <person name="Gillespie R.G."/>
            <person name="Hoff K.J."/>
            <person name="Prost S."/>
        </authorList>
    </citation>
    <scope>NUCLEOTIDE SEQUENCE</scope>
</reference>
<accession>A0A8T0G179</accession>
<evidence type="ECO:0000313" key="3">
    <source>
        <dbReference type="Proteomes" id="UP000807504"/>
    </source>
</evidence>
<proteinExistence type="predicted"/>
<protein>
    <recommendedName>
        <fullName evidence="1">DUF5641 domain-containing protein</fullName>
    </recommendedName>
</protein>
<dbReference type="Pfam" id="PF18701">
    <property type="entry name" value="DUF5641"/>
    <property type="match status" value="1"/>
</dbReference>